<accession>A0ABS4UVG7</accession>
<organism evidence="1 2">
    <name type="scientific">Kribbella aluminosa</name>
    <dbReference type="NCBI Taxonomy" id="416017"/>
    <lineage>
        <taxon>Bacteria</taxon>
        <taxon>Bacillati</taxon>
        <taxon>Actinomycetota</taxon>
        <taxon>Actinomycetes</taxon>
        <taxon>Propionibacteriales</taxon>
        <taxon>Kribbellaceae</taxon>
        <taxon>Kribbella</taxon>
    </lineage>
</organism>
<dbReference type="RefSeq" id="WP_209698271.1">
    <property type="nucleotide sequence ID" value="NZ_BAAAVU010000037.1"/>
</dbReference>
<protein>
    <submittedName>
        <fullName evidence="1">Uncharacterized protein</fullName>
    </submittedName>
</protein>
<keyword evidence="2" id="KW-1185">Reference proteome</keyword>
<comment type="caution">
    <text evidence="1">The sequence shown here is derived from an EMBL/GenBank/DDBJ whole genome shotgun (WGS) entry which is preliminary data.</text>
</comment>
<dbReference type="Proteomes" id="UP000755585">
    <property type="component" value="Unassembled WGS sequence"/>
</dbReference>
<evidence type="ECO:0000313" key="1">
    <source>
        <dbReference type="EMBL" id="MBP2355632.1"/>
    </source>
</evidence>
<dbReference type="EMBL" id="JAGINT010000002">
    <property type="protein sequence ID" value="MBP2355632.1"/>
    <property type="molecule type" value="Genomic_DNA"/>
</dbReference>
<sequence length="46" mass="4827">MLAQEYVRTGVTYAWTPVTSVVPDLITDVSAVHGHAGEAETAQASP</sequence>
<evidence type="ECO:0000313" key="2">
    <source>
        <dbReference type="Proteomes" id="UP000755585"/>
    </source>
</evidence>
<name>A0ABS4UVG7_9ACTN</name>
<reference evidence="1 2" key="1">
    <citation type="submission" date="2021-03" db="EMBL/GenBank/DDBJ databases">
        <title>Sequencing the genomes of 1000 actinobacteria strains.</title>
        <authorList>
            <person name="Klenk H.-P."/>
        </authorList>
    </citation>
    <scope>NUCLEOTIDE SEQUENCE [LARGE SCALE GENOMIC DNA]</scope>
    <source>
        <strain evidence="1 2">DSM 18824</strain>
    </source>
</reference>
<proteinExistence type="predicted"/>
<gene>
    <name evidence="1" type="ORF">JOF29_006742</name>
</gene>